<sequence>MSRTYADFLPLPLDGCPVPTTTWFDWRGRRVHVARAPRPGAPRVLGIHGAGGHVGALWPYAALAARDDVEVVFPDLPLYGRTVEPRPGAVRYDDWIDLLCDLVREEKRTDPRPLVLLGASMGGMLAYEVAARTGLVDHVVATCLLDTADPDARAAAARFGPMGRYAPWLLAGCAGRSPLGHLRVPVGWVADLGRMSREPELSRLCATDPLGGATRVPLGLLASWFRHVAPAPEAYSACPVTLAHPAADTWTPIELGVRFLDRVTGAPTRLVPLEGCGHFPVEQPGLDVLVATVREVVDALR</sequence>
<proteinExistence type="predicted"/>
<name>A0ABU3PYD1_9ACTN</name>
<dbReference type="EMBL" id="JAVYII010000006">
    <property type="protein sequence ID" value="MDT9594262.1"/>
    <property type="molecule type" value="Genomic_DNA"/>
</dbReference>
<dbReference type="RefSeq" id="WP_315733832.1">
    <property type="nucleotide sequence ID" value="NZ_JAVYII010000006.1"/>
</dbReference>
<feature type="domain" description="AB hydrolase-1" evidence="1">
    <location>
        <begin position="45"/>
        <end position="286"/>
    </location>
</feature>
<comment type="caution">
    <text evidence="2">The sequence shown here is derived from an EMBL/GenBank/DDBJ whole genome shotgun (WGS) entry which is preliminary data.</text>
</comment>
<evidence type="ECO:0000259" key="1">
    <source>
        <dbReference type="Pfam" id="PF12697"/>
    </source>
</evidence>
<keyword evidence="2" id="KW-0378">Hydrolase</keyword>
<accession>A0ABU3PYD1</accession>
<dbReference type="Proteomes" id="UP001268542">
    <property type="component" value="Unassembled WGS sequence"/>
</dbReference>
<evidence type="ECO:0000313" key="3">
    <source>
        <dbReference type="Proteomes" id="UP001268542"/>
    </source>
</evidence>
<keyword evidence="3" id="KW-1185">Reference proteome</keyword>
<dbReference type="PANTHER" id="PTHR43689:SF8">
    <property type="entry name" value="ALPHA_BETA-HYDROLASES SUPERFAMILY PROTEIN"/>
    <property type="match status" value="1"/>
</dbReference>
<dbReference type="PANTHER" id="PTHR43689">
    <property type="entry name" value="HYDROLASE"/>
    <property type="match status" value="1"/>
</dbReference>
<dbReference type="GO" id="GO:0016787">
    <property type="term" value="F:hydrolase activity"/>
    <property type="evidence" value="ECO:0007669"/>
    <property type="project" value="UniProtKB-KW"/>
</dbReference>
<dbReference type="SUPFAM" id="SSF53474">
    <property type="entry name" value="alpha/beta-Hydrolases"/>
    <property type="match status" value="1"/>
</dbReference>
<organism evidence="2 3">
    <name type="scientific">Nocardioides imazamoxiresistens</name>
    <dbReference type="NCBI Taxonomy" id="3231893"/>
    <lineage>
        <taxon>Bacteria</taxon>
        <taxon>Bacillati</taxon>
        <taxon>Actinomycetota</taxon>
        <taxon>Actinomycetes</taxon>
        <taxon>Propionibacteriales</taxon>
        <taxon>Nocardioidaceae</taxon>
        <taxon>Nocardioides</taxon>
    </lineage>
</organism>
<evidence type="ECO:0000313" key="2">
    <source>
        <dbReference type="EMBL" id="MDT9594262.1"/>
    </source>
</evidence>
<dbReference type="Gene3D" id="3.40.50.1820">
    <property type="entry name" value="alpha/beta hydrolase"/>
    <property type="match status" value="1"/>
</dbReference>
<dbReference type="InterPro" id="IPR029058">
    <property type="entry name" value="AB_hydrolase_fold"/>
</dbReference>
<dbReference type="InterPro" id="IPR000073">
    <property type="entry name" value="AB_hydrolase_1"/>
</dbReference>
<dbReference type="Pfam" id="PF12697">
    <property type="entry name" value="Abhydrolase_6"/>
    <property type="match status" value="1"/>
</dbReference>
<gene>
    <name evidence="2" type="ORF">RDV89_14355</name>
</gene>
<protein>
    <submittedName>
        <fullName evidence="2">Alpha/beta hydrolase</fullName>
    </submittedName>
</protein>
<reference evidence="2 3" key="1">
    <citation type="submission" date="2023-08" db="EMBL/GenBank/DDBJ databases">
        <title>Nocardioides seae sp. nov., a bacterium isolated from a soil.</title>
        <authorList>
            <person name="Wang X."/>
        </authorList>
    </citation>
    <scope>NUCLEOTIDE SEQUENCE [LARGE SCALE GENOMIC DNA]</scope>
    <source>
        <strain evidence="2 3">YZH12</strain>
    </source>
</reference>